<feature type="transmembrane region" description="Helical" evidence="1">
    <location>
        <begin position="474"/>
        <end position="497"/>
    </location>
</feature>
<sequence>MKSQRLNTQEQLLGSKLIDTLVLSESRRDLIFACMMLTAIGVFIGGNALLLMNMEVLSYSWRIAAVSFGVMCVFYAISRIVSNVVWGLVLTYGLLFGLVYTGTQSVKFIFYGLAISAFFYTIKHLRVSRKYWAPLVLMAVIGVLTVLGVRGSYSSFDIIPRLHAGMVHQDTLFHASIAAMFKNYSLISTGLNGLVELSYYIFSHILMAAISILSGSSVLEVYGVAPLVLFSPLLIFAVTASSAMLDQDERLSLPIVWGVTALLLSILPWLFSPWALWDSFFVSESYLVSLGVFVLGLGLLFKRVLVFSDLLLILVLAVLISSAKASVGIIFGGLWFTRVLFISSRRYLDGIAAILALFGAAWMVLSAVSGSSGSISISPLDFISYSYMGSFFLNFTKELFENGDFQLTLLLGAILSVGSFWLLHFGVSWAVIVRSIQTSGIRALLRSPISVYSIAAIGAGSAIVLLYRIPGGSAYYFTNVALFVSLPSLVGFITLGLQQRFKISILHCFFVLCVFLIGLLNARAYLEISWLGKAKLYDGKNSELVSKLDVVRESSPINEVQRASNDLIKINPVSRCSAQPFVFSAVSERAWVELLKVEGANCSYEYYGYDQYFISNNGRTVLAPARLLEGMWIKSQPDDGPK</sequence>
<keyword evidence="1" id="KW-1133">Transmembrane helix</keyword>
<gene>
    <name evidence="2" type="ORF">KJF94_03820</name>
</gene>
<dbReference type="RefSeq" id="WP_214381285.1">
    <property type="nucleotide sequence ID" value="NZ_CP075566.1"/>
</dbReference>
<feature type="transmembrane region" description="Helical" evidence="1">
    <location>
        <begin position="131"/>
        <end position="150"/>
    </location>
</feature>
<dbReference type="Proteomes" id="UP000681155">
    <property type="component" value="Chromosome"/>
</dbReference>
<keyword evidence="1" id="KW-0812">Transmembrane</keyword>
<accession>A0ABX8EZI3</accession>
<feature type="transmembrane region" description="Helical" evidence="1">
    <location>
        <begin position="30"/>
        <end position="52"/>
    </location>
</feature>
<organism evidence="2 3">
    <name type="scientific">Pseudomonas hormoni</name>
    <dbReference type="NCBI Taxonomy" id="3093767"/>
    <lineage>
        <taxon>Bacteria</taxon>
        <taxon>Pseudomonadati</taxon>
        <taxon>Pseudomonadota</taxon>
        <taxon>Gammaproteobacteria</taxon>
        <taxon>Pseudomonadales</taxon>
        <taxon>Pseudomonadaceae</taxon>
        <taxon>Pseudomonas</taxon>
    </lineage>
</organism>
<name>A0ABX8EZI3_9PSED</name>
<reference evidence="2 3" key="1">
    <citation type="submission" date="2021-05" db="EMBL/GenBank/DDBJ databases">
        <title>Complete genome of the cytokinin-producing biocontrol strain Pseudomonas fluorescens G20-18.</title>
        <authorList>
            <person name="Nielsen T.K."/>
            <person name="Mekureyaw M.F."/>
            <person name="Hansen L.H."/>
            <person name="Nicolaisen M.H."/>
            <person name="Roitsch T.G."/>
            <person name="Hennessy R.C."/>
        </authorList>
    </citation>
    <scope>NUCLEOTIDE SEQUENCE [LARGE SCALE GENOMIC DNA]</scope>
    <source>
        <strain evidence="2 3">G20-18</strain>
    </source>
</reference>
<feature type="transmembrane region" description="Helical" evidence="1">
    <location>
        <begin position="347"/>
        <end position="365"/>
    </location>
</feature>
<evidence type="ECO:0000313" key="2">
    <source>
        <dbReference type="EMBL" id="QVW24720.1"/>
    </source>
</evidence>
<feature type="transmembrane region" description="Helical" evidence="1">
    <location>
        <begin position="59"/>
        <end position="78"/>
    </location>
</feature>
<keyword evidence="3" id="KW-1185">Reference proteome</keyword>
<keyword evidence="1" id="KW-0472">Membrane</keyword>
<evidence type="ECO:0008006" key="4">
    <source>
        <dbReference type="Google" id="ProtNLM"/>
    </source>
</evidence>
<feature type="transmembrane region" description="Helical" evidence="1">
    <location>
        <begin position="449"/>
        <end position="467"/>
    </location>
</feature>
<feature type="transmembrane region" description="Helical" evidence="1">
    <location>
        <begin position="255"/>
        <end position="277"/>
    </location>
</feature>
<feature type="transmembrane region" description="Helical" evidence="1">
    <location>
        <begin position="311"/>
        <end position="335"/>
    </location>
</feature>
<feature type="transmembrane region" description="Helical" evidence="1">
    <location>
        <begin position="108"/>
        <end position="125"/>
    </location>
</feature>
<feature type="transmembrane region" description="Helical" evidence="1">
    <location>
        <begin position="221"/>
        <end position="243"/>
    </location>
</feature>
<evidence type="ECO:0000256" key="1">
    <source>
        <dbReference type="SAM" id="Phobius"/>
    </source>
</evidence>
<feature type="transmembrane region" description="Helical" evidence="1">
    <location>
        <begin position="84"/>
        <end position="101"/>
    </location>
</feature>
<evidence type="ECO:0000313" key="3">
    <source>
        <dbReference type="Proteomes" id="UP000681155"/>
    </source>
</evidence>
<feature type="transmembrane region" description="Helical" evidence="1">
    <location>
        <begin position="407"/>
        <end position="429"/>
    </location>
</feature>
<protein>
    <recommendedName>
        <fullName evidence="4">Glycosyltransferase RgtA/B/C/D-like domain-containing protein</fullName>
    </recommendedName>
</protein>
<feature type="transmembrane region" description="Helical" evidence="1">
    <location>
        <begin position="286"/>
        <end position="305"/>
    </location>
</feature>
<feature type="transmembrane region" description="Helical" evidence="1">
    <location>
        <begin position="503"/>
        <end position="526"/>
    </location>
</feature>
<dbReference type="EMBL" id="CP075566">
    <property type="protein sequence ID" value="QVW24720.1"/>
    <property type="molecule type" value="Genomic_DNA"/>
</dbReference>
<proteinExistence type="predicted"/>
<feature type="transmembrane region" description="Helical" evidence="1">
    <location>
        <begin position="197"/>
        <end position="214"/>
    </location>
</feature>